<proteinExistence type="predicted"/>
<comment type="caution">
    <text evidence="1">The sequence shown here is derived from an EMBL/GenBank/DDBJ whole genome shotgun (WGS) entry which is preliminary data.</text>
</comment>
<dbReference type="EMBL" id="WHLY01000002">
    <property type="protein sequence ID" value="MPR35093.1"/>
    <property type="molecule type" value="Genomic_DNA"/>
</dbReference>
<protein>
    <submittedName>
        <fullName evidence="1">Uncharacterized protein</fullName>
    </submittedName>
</protein>
<reference evidence="1 2" key="1">
    <citation type="submission" date="2019-10" db="EMBL/GenBank/DDBJ databases">
        <title>Draft Genome Sequence of Cytophagaceae sp. SJW1-29.</title>
        <authorList>
            <person name="Choi A."/>
        </authorList>
    </citation>
    <scope>NUCLEOTIDE SEQUENCE [LARGE SCALE GENOMIC DNA]</scope>
    <source>
        <strain evidence="1 2">SJW1-29</strain>
    </source>
</reference>
<sequence>MNDSAAFYKIFFQDDTLFRVDEPVVVVQAKEEKAAESSISEKVPPVLAEKVPDPAVGKTESVSKVPPAVTAPVPAISPVAVQFPALQHQILVLVDEKKQADLLPSDSLLLENILKATGHSIAETDILNFSTLSSADARAVLATKSTNYFITFGVPLIKLQLDLLLPPYTPKYIEGIWFLLADPLSVIDADKSLKKRLWLALKKMFEVG</sequence>
<keyword evidence="2" id="KW-1185">Reference proteome</keyword>
<accession>A0A7C9FYX3</accession>
<organism evidence="1 2">
    <name type="scientific">Salmonirosea aquatica</name>
    <dbReference type="NCBI Taxonomy" id="2654236"/>
    <lineage>
        <taxon>Bacteria</taxon>
        <taxon>Pseudomonadati</taxon>
        <taxon>Bacteroidota</taxon>
        <taxon>Cytophagia</taxon>
        <taxon>Cytophagales</taxon>
        <taxon>Spirosomataceae</taxon>
        <taxon>Salmonirosea</taxon>
    </lineage>
</organism>
<dbReference type="AlphaFoldDB" id="A0A7C9FYX3"/>
<name>A0A7C9FYX3_9BACT</name>
<gene>
    <name evidence="1" type="ORF">GBK04_17485</name>
</gene>
<dbReference type="RefSeq" id="WP_152761849.1">
    <property type="nucleotide sequence ID" value="NZ_WHLY01000002.1"/>
</dbReference>
<dbReference type="Proteomes" id="UP000479293">
    <property type="component" value="Unassembled WGS sequence"/>
</dbReference>
<evidence type="ECO:0000313" key="1">
    <source>
        <dbReference type="EMBL" id="MPR35093.1"/>
    </source>
</evidence>
<evidence type="ECO:0000313" key="2">
    <source>
        <dbReference type="Proteomes" id="UP000479293"/>
    </source>
</evidence>